<protein>
    <submittedName>
        <fullName evidence="1">Uncharacterized protein</fullName>
    </submittedName>
</protein>
<evidence type="ECO:0000313" key="2">
    <source>
        <dbReference type="Proteomes" id="UP000199060"/>
    </source>
</evidence>
<keyword evidence="2" id="KW-1185">Reference proteome</keyword>
<name>A0A1G6XU25_9BACT</name>
<accession>A0A1G6XU25</accession>
<gene>
    <name evidence="1" type="ORF">SAMN04488104_106810</name>
</gene>
<dbReference type="EMBL" id="FNAC01000068">
    <property type="protein sequence ID" value="SDD81689.1"/>
    <property type="molecule type" value="Genomic_DNA"/>
</dbReference>
<reference evidence="2" key="1">
    <citation type="submission" date="2016-10" db="EMBL/GenBank/DDBJ databases">
        <authorList>
            <person name="Varghese N."/>
            <person name="Submissions S."/>
        </authorList>
    </citation>
    <scope>NUCLEOTIDE SEQUENCE [LARGE SCALE GENOMIC DNA]</scope>
    <source>
        <strain evidence="2">DSM 23095</strain>
    </source>
</reference>
<proteinExistence type="predicted"/>
<organism evidence="1 2">
    <name type="scientific">Algoriphagus faecimaris</name>
    <dbReference type="NCBI Taxonomy" id="686796"/>
    <lineage>
        <taxon>Bacteria</taxon>
        <taxon>Pseudomonadati</taxon>
        <taxon>Bacteroidota</taxon>
        <taxon>Cytophagia</taxon>
        <taxon>Cytophagales</taxon>
        <taxon>Cyclobacteriaceae</taxon>
        <taxon>Algoriphagus</taxon>
    </lineage>
</organism>
<feature type="non-terminal residue" evidence="1">
    <location>
        <position position="1"/>
    </location>
</feature>
<evidence type="ECO:0000313" key="1">
    <source>
        <dbReference type="EMBL" id="SDD81689.1"/>
    </source>
</evidence>
<dbReference type="Proteomes" id="UP000199060">
    <property type="component" value="Unassembled WGS sequence"/>
</dbReference>
<dbReference type="AlphaFoldDB" id="A0A1G6XU25"/>
<dbReference type="RefSeq" id="WP_175444686.1">
    <property type="nucleotide sequence ID" value="NZ_FNAC01000068.1"/>
</dbReference>
<sequence length="155" mass="17694">ISILSQKKASIYLAIIPTIRIPKRIRSLSIPLIFLISLVITPSCTQRKESIQKFAEFYNLHLEDYKQLVFVPNDGCGACIKEGKEYITTHIHDPKILHIYVSRFHSDLASFKEKPNFLLDKQMKALDFGIVSTGAVVYEVELDSLFLMLPNPNQN</sequence>